<keyword evidence="3" id="KW-1185">Reference proteome</keyword>
<dbReference type="AlphaFoldDB" id="A0A9P4TNX0"/>
<evidence type="ECO:0000313" key="3">
    <source>
        <dbReference type="Proteomes" id="UP000801428"/>
    </source>
</evidence>
<name>A0A9P4TNX0_CURKU</name>
<reference evidence="2" key="1">
    <citation type="submission" date="2019-04" db="EMBL/GenBank/DDBJ databases">
        <title>Sequencing of skin fungus with MAO and IRED activity.</title>
        <authorList>
            <person name="Marsaioli A.J."/>
            <person name="Bonatto J.M.C."/>
            <person name="Reis Junior O."/>
        </authorList>
    </citation>
    <scope>NUCLEOTIDE SEQUENCE</scope>
    <source>
        <strain evidence="2">30M1</strain>
    </source>
</reference>
<protein>
    <recommendedName>
        <fullName evidence="4">Heterokaryon incompatibility domain-containing protein</fullName>
    </recommendedName>
</protein>
<evidence type="ECO:0008006" key="4">
    <source>
        <dbReference type="Google" id="ProtNLM"/>
    </source>
</evidence>
<dbReference type="EMBL" id="SWKU01000001">
    <property type="protein sequence ID" value="KAF3010942.1"/>
    <property type="molecule type" value="Genomic_DNA"/>
</dbReference>
<proteinExistence type="predicted"/>
<gene>
    <name evidence="2" type="ORF">E8E13_010244</name>
</gene>
<feature type="region of interest" description="Disordered" evidence="1">
    <location>
        <begin position="202"/>
        <end position="222"/>
    </location>
</feature>
<accession>A0A9P4TNX0</accession>
<comment type="caution">
    <text evidence="2">The sequence shown here is derived from an EMBL/GenBank/DDBJ whole genome shotgun (WGS) entry which is preliminary data.</text>
</comment>
<dbReference type="OrthoDB" id="3798263at2759"/>
<evidence type="ECO:0000256" key="1">
    <source>
        <dbReference type="SAM" id="MobiDB-lite"/>
    </source>
</evidence>
<organism evidence="2 3">
    <name type="scientific">Curvularia kusanoi</name>
    <name type="common">Cochliobolus kusanoi</name>
    <dbReference type="NCBI Taxonomy" id="90978"/>
    <lineage>
        <taxon>Eukaryota</taxon>
        <taxon>Fungi</taxon>
        <taxon>Dikarya</taxon>
        <taxon>Ascomycota</taxon>
        <taxon>Pezizomycotina</taxon>
        <taxon>Dothideomycetes</taxon>
        <taxon>Pleosporomycetidae</taxon>
        <taxon>Pleosporales</taxon>
        <taxon>Pleosporineae</taxon>
        <taxon>Pleosporaceae</taxon>
        <taxon>Curvularia</taxon>
    </lineage>
</organism>
<dbReference type="PANTHER" id="PTHR33112:SF10">
    <property type="entry name" value="TOL"/>
    <property type="match status" value="1"/>
</dbReference>
<evidence type="ECO:0000313" key="2">
    <source>
        <dbReference type="EMBL" id="KAF3010942.1"/>
    </source>
</evidence>
<dbReference type="Proteomes" id="UP000801428">
    <property type="component" value="Unassembled WGS sequence"/>
</dbReference>
<dbReference type="PANTHER" id="PTHR33112">
    <property type="entry name" value="DOMAIN PROTEIN, PUTATIVE-RELATED"/>
    <property type="match status" value="1"/>
</dbReference>
<sequence>MSPRSIFFGQKGIHWECQQGLSCEFDTDIKRGHCSGPDLGECLKAEYAEMRHGKLDTPEVHSIWGRLVDEYSAMHLSHAEDVLVAIAGISSTFEVQLRSKSTYGLWVDFLVKELLWTQEGPENASKYHSSAKFLPSWSWISAHGTRIQMSNIITYPCEKDEFYSADLISWPSDAGFNVQFLQGPRDIRLCIRGYLSSYVESEQDENHGTSSRGSGEDGVGEWQRHDRLDHGAPETDLFRLLLICQRQESRVKHFNHGLVLTPVNHKERLYRRVGYTEERFCGKGSPDAPASSWVQGKFPVNLWAPLEEEQEVYIV</sequence>